<reference evidence="8 9" key="2">
    <citation type="journal article" date="2012" name="Stand. Genomic Sci.">
        <title>Complete genome sequence of the moderately thermophilic mineral-sulfide-oxidizing firmicute Sulfobacillus acidophilus type strain (NAL(T)).</title>
        <authorList>
            <person name="Anderson I."/>
            <person name="Chertkov O."/>
            <person name="Chen A."/>
            <person name="Saunders E."/>
            <person name="Lapidus A."/>
            <person name="Nolan M."/>
            <person name="Lucas S."/>
            <person name="Hammon N."/>
            <person name="Deshpande S."/>
            <person name="Cheng J.F."/>
            <person name="Han C."/>
            <person name="Tapia R."/>
            <person name="Goodwin L.A."/>
            <person name="Pitluck S."/>
            <person name="Liolios K."/>
            <person name="Pagani I."/>
            <person name="Ivanova N."/>
            <person name="Mikhailova N."/>
            <person name="Pati A."/>
            <person name="Palaniappan K."/>
            <person name="Land M."/>
            <person name="Pan C."/>
            <person name="Rohde M."/>
            <person name="Pukall R."/>
            <person name="Goker M."/>
            <person name="Detter J.C."/>
            <person name="Woyke T."/>
            <person name="Bristow J."/>
            <person name="Eisen J.A."/>
            <person name="Markowitz V."/>
            <person name="Hugenholtz P."/>
            <person name="Kyrpides N.C."/>
            <person name="Klenk H.P."/>
            <person name="Mavromatis K."/>
        </authorList>
    </citation>
    <scope>NUCLEOTIDE SEQUENCE [LARGE SCALE GENOMIC DNA]</scope>
    <source>
        <strain evidence="9">ATCC 700253 / DSM 10332 / NAL</strain>
    </source>
</reference>
<dbReference type="EMBL" id="CP003179">
    <property type="protein sequence ID" value="AEW06273.1"/>
    <property type="molecule type" value="Genomic_DNA"/>
</dbReference>
<organism evidence="8 9">
    <name type="scientific">Sulfobacillus acidophilus (strain ATCC 700253 / DSM 10332 / NAL)</name>
    <dbReference type="NCBI Taxonomy" id="679936"/>
    <lineage>
        <taxon>Bacteria</taxon>
        <taxon>Bacillati</taxon>
        <taxon>Bacillota</taxon>
        <taxon>Clostridia</taxon>
        <taxon>Eubacteriales</taxon>
        <taxon>Clostridiales Family XVII. Incertae Sedis</taxon>
        <taxon>Sulfobacillus</taxon>
    </lineage>
</organism>
<feature type="transmembrane region" description="Helical" evidence="6">
    <location>
        <begin position="42"/>
        <end position="65"/>
    </location>
</feature>
<keyword evidence="2" id="KW-1003">Cell membrane</keyword>
<dbReference type="PIRSF" id="PIRSF006483">
    <property type="entry name" value="Membrane_protein_YitT"/>
    <property type="match status" value="1"/>
</dbReference>
<dbReference type="Pfam" id="PF02588">
    <property type="entry name" value="YitT_membrane"/>
    <property type="match status" value="1"/>
</dbReference>
<dbReference type="PANTHER" id="PTHR33545:SF9">
    <property type="entry name" value="UPF0750 MEMBRANE PROTEIN YITE"/>
    <property type="match status" value="1"/>
</dbReference>
<proteinExistence type="predicted"/>
<evidence type="ECO:0000313" key="8">
    <source>
        <dbReference type="EMBL" id="AEW06273.1"/>
    </source>
</evidence>
<dbReference type="InterPro" id="IPR019264">
    <property type="entry name" value="DUF2179"/>
</dbReference>
<evidence type="ECO:0000256" key="3">
    <source>
        <dbReference type="ARBA" id="ARBA00022692"/>
    </source>
</evidence>
<keyword evidence="3 6" id="KW-0812">Transmembrane</keyword>
<gene>
    <name evidence="8" type="ordered locus">Sulac_2812</name>
</gene>
<dbReference type="AlphaFoldDB" id="G8TYL2"/>
<dbReference type="InterPro" id="IPR051461">
    <property type="entry name" value="UPF0750_membrane"/>
</dbReference>
<dbReference type="KEGG" id="sap:Sulac_2812"/>
<feature type="domain" description="DUF2179" evidence="7">
    <location>
        <begin position="218"/>
        <end position="272"/>
    </location>
</feature>
<evidence type="ECO:0000256" key="5">
    <source>
        <dbReference type="ARBA" id="ARBA00023136"/>
    </source>
</evidence>
<evidence type="ECO:0000256" key="4">
    <source>
        <dbReference type="ARBA" id="ARBA00022989"/>
    </source>
</evidence>
<reference evidence="9" key="1">
    <citation type="submission" date="2011-12" db="EMBL/GenBank/DDBJ databases">
        <title>The complete genome of chromosome of Sulfobacillus acidophilus DSM 10332.</title>
        <authorList>
            <person name="Lucas S."/>
            <person name="Han J."/>
            <person name="Lapidus A."/>
            <person name="Bruce D."/>
            <person name="Goodwin L."/>
            <person name="Pitluck S."/>
            <person name="Peters L."/>
            <person name="Kyrpides N."/>
            <person name="Mavromatis K."/>
            <person name="Ivanova N."/>
            <person name="Mikhailova N."/>
            <person name="Chertkov O."/>
            <person name="Saunders E."/>
            <person name="Detter J.C."/>
            <person name="Tapia R."/>
            <person name="Han C."/>
            <person name="Land M."/>
            <person name="Hauser L."/>
            <person name="Markowitz V."/>
            <person name="Cheng J.-F."/>
            <person name="Hugenholtz P."/>
            <person name="Woyke T."/>
            <person name="Wu D."/>
            <person name="Pukall R."/>
            <person name="Gehrich-Schroeter G."/>
            <person name="Schneider S."/>
            <person name="Klenk H.-P."/>
            <person name="Eisen J.A."/>
        </authorList>
    </citation>
    <scope>NUCLEOTIDE SEQUENCE [LARGE SCALE GENOMIC DNA]</scope>
    <source>
        <strain evidence="9">ATCC 700253 / DSM 10332 / NAL</strain>
    </source>
</reference>
<sequence length="282" mass="30315">MTIKRKAIMPYVQIIIGTAITATGINGFYAPNHISDGGVSGIGIILQYLLHVPIWVTLTIINLPLLWLSHRLWGGRVGVRTLAGTILLSVMVGVIRVHPLTHNPLLATIYGGILSGTGLGLVFRAKGTTGGTDVIARFLSHILPVSMGQAMMTIDFFIIAGFGVVFNPTQAMYSLIALFISSQAIDVVQEGTAFARAFTIVSGHADVIADRIMAEIGRGVTRIAAEGAYTGEKRPILYVVVLRSEVTRLKELIYDVDPLAFVVVANVHEVVGEGFRSPPLEE</sequence>
<evidence type="ECO:0000256" key="6">
    <source>
        <dbReference type="SAM" id="Phobius"/>
    </source>
</evidence>
<dbReference type="CDD" id="cd16380">
    <property type="entry name" value="YitT_C"/>
    <property type="match status" value="1"/>
</dbReference>
<feature type="transmembrane region" description="Helical" evidence="6">
    <location>
        <begin position="77"/>
        <end position="98"/>
    </location>
</feature>
<protein>
    <recommendedName>
        <fullName evidence="7">DUF2179 domain-containing protein</fullName>
    </recommendedName>
</protein>
<evidence type="ECO:0000313" key="9">
    <source>
        <dbReference type="Proteomes" id="UP000005439"/>
    </source>
</evidence>
<dbReference type="Gene3D" id="3.30.70.120">
    <property type="match status" value="1"/>
</dbReference>
<keyword evidence="5 6" id="KW-0472">Membrane</keyword>
<dbReference type="Proteomes" id="UP000005439">
    <property type="component" value="Chromosome"/>
</dbReference>
<evidence type="ECO:0000259" key="7">
    <source>
        <dbReference type="Pfam" id="PF10035"/>
    </source>
</evidence>
<keyword evidence="9" id="KW-1185">Reference proteome</keyword>
<dbReference type="HOGENOM" id="CLU_063199_1_1_9"/>
<dbReference type="InterPro" id="IPR015867">
    <property type="entry name" value="N-reg_PII/ATP_PRibTrfase_C"/>
</dbReference>
<keyword evidence="4 6" id="KW-1133">Transmembrane helix</keyword>
<dbReference type="GO" id="GO:0005886">
    <property type="term" value="C:plasma membrane"/>
    <property type="evidence" value="ECO:0007669"/>
    <property type="project" value="UniProtKB-SubCell"/>
</dbReference>
<feature type="transmembrane region" description="Helical" evidence="6">
    <location>
        <begin position="12"/>
        <end position="30"/>
    </location>
</feature>
<name>G8TYL2_SULAD</name>
<accession>G8TYL2</accession>
<comment type="subcellular location">
    <subcellularLocation>
        <location evidence="1">Cell membrane</location>
        <topology evidence="1">Multi-pass membrane protein</topology>
    </subcellularLocation>
</comment>
<feature type="transmembrane region" description="Helical" evidence="6">
    <location>
        <begin position="104"/>
        <end position="123"/>
    </location>
</feature>
<dbReference type="PANTHER" id="PTHR33545">
    <property type="entry name" value="UPF0750 MEMBRANE PROTEIN YITT-RELATED"/>
    <property type="match status" value="1"/>
</dbReference>
<dbReference type="Pfam" id="PF10035">
    <property type="entry name" value="DUF2179"/>
    <property type="match status" value="1"/>
</dbReference>
<dbReference type="PATRIC" id="fig|679936.5.peg.2905"/>
<dbReference type="InterPro" id="IPR003740">
    <property type="entry name" value="YitT"/>
</dbReference>
<evidence type="ECO:0000256" key="1">
    <source>
        <dbReference type="ARBA" id="ARBA00004651"/>
    </source>
</evidence>
<evidence type="ECO:0000256" key="2">
    <source>
        <dbReference type="ARBA" id="ARBA00022475"/>
    </source>
</evidence>
<dbReference type="STRING" id="679936.Sulac_2812"/>